<evidence type="ECO:0000313" key="2">
    <source>
        <dbReference type="EMBL" id="AOZ06436.1"/>
    </source>
</evidence>
<dbReference type="Proteomes" id="UP000177515">
    <property type="component" value="Chromosome 1"/>
</dbReference>
<sequence>MPTRSSAPAAQQPALSNQSPRIDTFRVLFGVGVAAILALLALDTPWLRTASPVFVGALLALAGLAAAASARSALVLLTAGCPLIAALAMVASCVRGFSG</sequence>
<reference evidence="2 3" key="1">
    <citation type="submission" date="2016-10" db="EMBL/GenBank/DDBJ databases">
        <title>Complete genome sequences of three Cupriavidus strains isolated from various Malaysian environments.</title>
        <authorList>
            <person name="Abdullah A.A.-A."/>
            <person name="Shafie N.A.H."/>
            <person name="Lau N.S."/>
        </authorList>
    </citation>
    <scope>NUCLEOTIDE SEQUENCE [LARGE SCALE GENOMIC DNA]</scope>
    <source>
        <strain evidence="2 3">USMAA1020</strain>
    </source>
</reference>
<evidence type="ECO:0000313" key="3">
    <source>
        <dbReference type="Proteomes" id="UP000177515"/>
    </source>
</evidence>
<evidence type="ECO:0000256" key="1">
    <source>
        <dbReference type="SAM" id="Phobius"/>
    </source>
</evidence>
<organism evidence="2 3">
    <name type="scientific">Cupriavidus malaysiensis</name>
    <dbReference type="NCBI Taxonomy" id="367825"/>
    <lineage>
        <taxon>Bacteria</taxon>
        <taxon>Pseudomonadati</taxon>
        <taxon>Pseudomonadota</taxon>
        <taxon>Betaproteobacteria</taxon>
        <taxon>Burkholderiales</taxon>
        <taxon>Burkholderiaceae</taxon>
        <taxon>Cupriavidus</taxon>
    </lineage>
</organism>
<keyword evidence="1" id="KW-0812">Transmembrane</keyword>
<evidence type="ECO:0008006" key="4">
    <source>
        <dbReference type="Google" id="ProtNLM"/>
    </source>
</evidence>
<name>A0A1D9I2U5_9BURK</name>
<dbReference type="RefSeq" id="WP_071012964.1">
    <property type="nucleotide sequence ID" value="NZ_CP017754.1"/>
</dbReference>
<keyword evidence="3" id="KW-1185">Reference proteome</keyword>
<keyword evidence="1" id="KW-0472">Membrane</keyword>
<gene>
    <name evidence="2" type="ORF">BKK80_11850</name>
</gene>
<feature type="transmembrane region" description="Helical" evidence="1">
    <location>
        <begin position="49"/>
        <end position="68"/>
    </location>
</feature>
<feature type="transmembrane region" description="Helical" evidence="1">
    <location>
        <begin position="25"/>
        <end position="42"/>
    </location>
</feature>
<feature type="transmembrane region" description="Helical" evidence="1">
    <location>
        <begin position="74"/>
        <end position="94"/>
    </location>
</feature>
<proteinExistence type="predicted"/>
<accession>A0A1D9I2U5</accession>
<keyword evidence="1" id="KW-1133">Transmembrane helix</keyword>
<dbReference type="EMBL" id="CP017754">
    <property type="protein sequence ID" value="AOZ06436.1"/>
    <property type="molecule type" value="Genomic_DNA"/>
</dbReference>
<protein>
    <recommendedName>
        <fullName evidence="4">DUF2892 domain-containing protein</fullName>
    </recommendedName>
</protein>